<sequence>MNDKSMRMLSKKLNNKNISFSANEQCSHCFSHAIAIAEGKVLVKLSPVIKKNANTTTIDSDSQFDDEDTEAEPADSEEAALLRGLLLKVCGFIAKVCHSPQAKKYFKKCYVDAGGQVLELLPFCKTRWGSWHGVITRLLTLKKAIRMFMNTADDSEDVPKVEKGQPKYESYKLSEREWTLLDLIHKVLEAAVKVQEMFSAEYYPTIWQILPAYEELLADWHKFATDH</sequence>
<gene>
    <name evidence="1" type="ORF">AZE42_09793</name>
</gene>
<organism evidence="1 2">
    <name type="scientific">Rhizopogon vesiculosus</name>
    <dbReference type="NCBI Taxonomy" id="180088"/>
    <lineage>
        <taxon>Eukaryota</taxon>
        <taxon>Fungi</taxon>
        <taxon>Dikarya</taxon>
        <taxon>Basidiomycota</taxon>
        <taxon>Agaricomycotina</taxon>
        <taxon>Agaricomycetes</taxon>
        <taxon>Agaricomycetidae</taxon>
        <taxon>Boletales</taxon>
        <taxon>Suillineae</taxon>
        <taxon>Rhizopogonaceae</taxon>
        <taxon>Rhizopogon</taxon>
    </lineage>
</organism>
<dbReference type="EMBL" id="LVVM01006245">
    <property type="protein sequence ID" value="OJA08609.1"/>
    <property type="molecule type" value="Genomic_DNA"/>
</dbReference>
<dbReference type="SUPFAM" id="SSF53098">
    <property type="entry name" value="Ribonuclease H-like"/>
    <property type="match status" value="1"/>
</dbReference>
<dbReference type="InterPro" id="IPR012337">
    <property type="entry name" value="RNaseH-like_sf"/>
</dbReference>
<dbReference type="AlphaFoldDB" id="A0A1J8Q4G5"/>
<evidence type="ECO:0000313" key="2">
    <source>
        <dbReference type="Proteomes" id="UP000183567"/>
    </source>
</evidence>
<dbReference type="Proteomes" id="UP000183567">
    <property type="component" value="Unassembled WGS sequence"/>
</dbReference>
<name>A0A1J8Q4G5_9AGAM</name>
<keyword evidence="2" id="KW-1185">Reference proteome</keyword>
<evidence type="ECO:0000313" key="1">
    <source>
        <dbReference type="EMBL" id="OJA08609.1"/>
    </source>
</evidence>
<reference evidence="1 2" key="1">
    <citation type="submission" date="2016-03" db="EMBL/GenBank/DDBJ databases">
        <title>Comparative genomics of the ectomycorrhizal sister species Rhizopogon vinicolor and Rhizopogon vesiculosus (Basidiomycota: Boletales) reveals a divergence of the mating type B locus.</title>
        <authorList>
            <person name="Mujic A.B."/>
            <person name="Kuo A."/>
            <person name="Tritt A."/>
            <person name="Lipzen A."/>
            <person name="Chen C."/>
            <person name="Johnson J."/>
            <person name="Sharma A."/>
            <person name="Barry K."/>
            <person name="Grigoriev I.V."/>
            <person name="Spatafora J.W."/>
        </authorList>
    </citation>
    <scope>NUCLEOTIDE SEQUENCE [LARGE SCALE GENOMIC DNA]</scope>
    <source>
        <strain evidence="1 2">AM-OR11-056</strain>
    </source>
</reference>
<accession>A0A1J8Q4G5</accession>
<comment type="caution">
    <text evidence="1">The sequence shown here is derived from an EMBL/GenBank/DDBJ whole genome shotgun (WGS) entry which is preliminary data.</text>
</comment>
<dbReference type="OrthoDB" id="3058553at2759"/>
<protein>
    <submittedName>
        <fullName evidence="1">Uncharacterized protein</fullName>
    </submittedName>
</protein>
<proteinExistence type="predicted"/>